<feature type="domain" description="Ricin B lectin" evidence="2">
    <location>
        <begin position="173"/>
        <end position="300"/>
    </location>
</feature>
<accession>A0A9P6E8A5</accession>
<evidence type="ECO:0000259" key="2">
    <source>
        <dbReference type="SMART" id="SM00458"/>
    </source>
</evidence>
<dbReference type="InterPro" id="IPR000772">
    <property type="entry name" value="Ricin_B_lectin"/>
</dbReference>
<protein>
    <submittedName>
        <fullName evidence="3">Ricin B lectin domain-containing protein</fullName>
    </submittedName>
</protein>
<dbReference type="SMART" id="SM00458">
    <property type="entry name" value="RICIN"/>
    <property type="match status" value="1"/>
</dbReference>
<dbReference type="OrthoDB" id="6770063at2759"/>
<comment type="caution">
    <text evidence="3">The sequence shown here is derived from an EMBL/GenBank/DDBJ whole genome shotgun (WGS) entry which is preliminary data.</text>
</comment>
<gene>
    <name evidence="3" type="ORF">CPB83DRAFT_897978</name>
</gene>
<name>A0A9P6E8A5_9AGAR</name>
<feature type="chain" id="PRO_5040398417" evidence="1">
    <location>
        <begin position="19"/>
        <end position="301"/>
    </location>
</feature>
<dbReference type="Pfam" id="PF00652">
    <property type="entry name" value="Ricin_B_lectin"/>
    <property type="match status" value="1"/>
</dbReference>
<sequence length="301" mass="33846">MILSRLLLLGFISGLVSSQSAGSSQYIIRNFCYTDLDLYVNGTRDSTVPNLGNVTKVFNDDNVVFFTDLNARGPNGDGSAQIGFYQDYYYMVIDPYYINTGVMIEPLDPPDNSTFCAPVNCQGLQCRSAFSETPKTFPQSAESPPKAPYYRCPSTSQSYQITFCPSGTIPDEFQPIHFNSQEKCLDLRNFIIGDGTPIQIKDCNRLVAQQWILNKGRSKIVEYYARTCLDGGLEPKSGDLLQAWTCSDDRPYQEWIYTDDQTYQLADTDLCLDLINGDTTPENRIQLLQCDASSQTQIWTL</sequence>
<dbReference type="PROSITE" id="PS50231">
    <property type="entry name" value="RICIN_B_LECTIN"/>
    <property type="match status" value="1"/>
</dbReference>
<dbReference type="AlphaFoldDB" id="A0A9P6E8A5"/>
<dbReference type="Gene3D" id="2.80.10.50">
    <property type="match status" value="1"/>
</dbReference>
<feature type="signal peptide" evidence="1">
    <location>
        <begin position="1"/>
        <end position="18"/>
    </location>
</feature>
<organism evidence="3 4">
    <name type="scientific">Crepidotus variabilis</name>
    <dbReference type="NCBI Taxonomy" id="179855"/>
    <lineage>
        <taxon>Eukaryota</taxon>
        <taxon>Fungi</taxon>
        <taxon>Dikarya</taxon>
        <taxon>Basidiomycota</taxon>
        <taxon>Agaricomycotina</taxon>
        <taxon>Agaricomycetes</taxon>
        <taxon>Agaricomycetidae</taxon>
        <taxon>Agaricales</taxon>
        <taxon>Agaricineae</taxon>
        <taxon>Crepidotaceae</taxon>
        <taxon>Crepidotus</taxon>
    </lineage>
</organism>
<evidence type="ECO:0000313" key="3">
    <source>
        <dbReference type="EMBL" id="KAF9524347.1"/>
    </source>
</evidence>
<dbReference type="InterPro" id="IPR035992">
    <property type="entry name" value="Ricin_B-like_lectins"/>
</dbReference>
<dbReference type="Proteomes" id="UP000807306">
    <property type="component" value="Unassembled WGS sequence"/>
</dbReference>
<keyword evidence="1" id="KW-0732">Signal</keyword>
<dbReference type="EMBL" id="MU157900">
    <property type="protein sequence ID" value="KAF9524347.1"/>
    <property type="molecule type" value="Genomic_DNA"/>
</dbReference>
<proteinExistence type="predicted"/>
<reference evidence="3" key="1">
    <citation type="submission" date="2020-11" db="EMBL/GenBank/DDBJ databases">
        <authorList>
            <consortium name="DOE Joint Genome Institute"/>
            <person name="Ahrendt S."/>
            <person name="Riley R."/>
            <person name="Andreopoulos W."/>
            <person name="Labutti K."/>
            <person name="Pangilinan J."/>
            <person name="Ruiz-Duenas F.J."/>
            <person name="Barrasa J.M."/>
            <person name="Sanchez-Garcia M."/>
            <person name="Camarero S."/>
            <person name="Miyauchi S."/>
            <person name="Serrano A."/>
            <person name="Linde D."/>
            <person name="Babiker R."/>
            <person name="Drula E."/>
            <person name="Ayuso-Fernandez I."/>
            <person name="Pacheco R."/>
            <person name="Padilla G."/>
            <person name="Ferreira P."/>
            <person name="Barriuso J."/>
            <person name="Kellner H."/>
            <person name="Castanera R."/>
            <person name="Alfaro M."/>
            <person name="Ramirez L."/>
            <person name="Pisabarro A.G."/>
            <person name="Kuo A."/>
            <person name="Tritt A."/>
            <person name="Lipzen A."/>
            <person name="He G."/>
            <person name="Yan M."/>
            <person name="Ng V."/>
            <person name="Cullen D."/>
            <person name="Martin F."/>
            <person name="Rosso M.-N."/>
            <person name="Henrissat B."/>
            <person name="Hibbett D."/>
            <person name="Martinez A.T."/>
            <person name="Grigoriev I.V."/>
        </authorList>
    </citation>
    <scope>NUCLEOTIDE SEQUENCE</scope>
    <source>
        <strain evidence="3">CBS 506.95</strain>
    </source>
</reference>
<keyword evidence="4" id="KW-1185">Reference proteome</keyword>
<evidence type="ECO:0000313" key="4">
    <source>
        <dbReference type="Proteomes" id="UP000807306"/>
    </source>
</evidence>
<dbReference type="SUPFAM" id="SSF50370">
    <property type="entry name" value="Ricin B-like lectins"/>
    <property type="match status" value="1"/>
</dbReference>
<evidence type="ECO:0000256" key="1">
    <source>
        <dbReference type="SAM" id="SignalP"/>
    </source>
</evidence>